<sequence>MASSQNNTKKPGPKKGRKLRAISIAVIAALLLALFGGGYAAFAYYRNRVAPGVTLGTRDISGQTREQVAETIQDMAGRTTLTVTADGAVAKKLSLEDIGVKVDIAKTVDAVFSAKDGSSFSRLNPFTQKNISLVARSDDAAVQNHLADALANNDGAQEPRVEYDSSAGKFVSFGGKSGKTVPLDEVQNAVSKMLAHPGENTYAHIQLDPAKPLVPDEAARTAAQQANTRIFSRISISNGSKKTYTISSATLASWISFSLNRPHKTIDLTYDEGAARRFLKTALPKALNQAKVDQTQNVSSTGRVISVVARGTDGVAVTDTDKTSAEVITSLREGRSATLTASAEVTKFAVKNRVLRYDAADGDPWALVDLSRQQMYAYKGTTLVQTFNVSTGKPDTPTHAGTYFVASKLPLQTMRGDDYVTPDVQWISYFHGGEGFHSAPWNINGIARGVPKSHGCVNMNPAEAKWLYDFLPRGAMVKVIGSTPSGPVR</sequence>
<dbReference type="eggNOG" id="COG1376">
    <property type="taxonomic scope" value="Bacteria"/>
</dbReference>
<comment type="pathway">
    <text evidence="1 6">Cell wall biogenesis; peptidoglycan biosynthesis.</text>
</comment>
<dbReference type="UniPathway" id="UPA00219"/>
<keyword evidence="10" id="KW-1185">Reference proteome</keyword>
<feature type="domain" description="L,D-TPase catalytic" evidence="8">
    <location>
        <begin position="364"/>
        <end position="480"/>
    </location>
</feature>
<dbReference type="InterPro" id="IPR005490">
    <property type="entry name" value="LD_TPept_cat_dom"/>
</dbReference>
<gene>
    <name evidence="9" type="ORF">HMPREF9156_00308</name>
</gene>
<dbReference type="InterPro" id="IPR050979">
    <property type="entry name" value="LD-transpeptidase"/>
</dbReference>
<comment type="caution">
    <text evidence="9">The sequence shown here is derived from an EMBL/GenBank/DDBJ whole genome shotgun (WGS) entry which is preliminary data.</text>
</comment>
<evidence type="ECO:0000259" key="8">
    <source>
        <dbReference type="PROSITE" id="PS52029"/>
    </source>
</evidence>
<keyword evidence="7" id="KW-0472">Membrane</keyword>
<dbReference type="RefSeq" id="WP_007147376.1">
    <property type="nucleotide sequence ID" value="NZ_AKCI01000001.1"/>
</dbReference>
<organism evidence="9 10">
    <name type="scientific">Scardovia wiggsiae F0424</name>
    <dbReference type="NCBI Taxonomy" id="857290"/>
    <lineage>
        <taxon>Bacteria</taxon>
        <taxon>Bacillati</taxon>
        <taxon>Actinomycetota</taxon>
        <taxon>Actinomycetes</taxon>
        <taxon>Bifidobacteriales</taxon>
        <taxon>Bifidobacteriaceae</taxon>
        <taxon>Scardovia</taxon>
    </lineage>
</organism>
<dbReference type="InterPro" id="IPR038063">
    <property type="entry name" value="Transpep_catalytic_dom"/>
</dbReference>
<keyword evidence="5 6" id="KW-0961">Cell wall biogenesis/degradation</keyword>
<dbReference type="OrthoDB" id="3176960at2"/>
<dbReference type="GO" id="GO:0018104">
    <property type="term" value="P:peptidoglycan-protein cross-linking"/>
    <property type="evidence" value="ECO:0007669"/>
    <property type="project" value="TreeGrafter"/>
</dbReference>
<evidence type="ECO:0000256" key="7">
    <source>
        <dbReference type="SAM" id="Phobius"/>
    </source>
</evidence>
<keyword evidence="3 6" id="KW-0133">Cell shape</keyword>
<evidence type="ECO:0000313" key="10">
    <source>
        <dbReference type="Proteomes" id="UP000006415"/>
    </source>
</evidence>
<evidence type="ECO:0000256" key="3">
    <source>
        <dbReference type="ARBA" id="ARBA00022960"/>
    </source>
</evidence>
<keyword evidence="2" id="KW-0808">Transferase</keyword>
<accession>J0X132</accession>
<dbReference type="SUPFAM" id="SSF141523">
    <property type="entry name" value="L,D-transpeptidase catalytic domain-like"/>
    <property type="match status" value="1"/>
</dbReference>
<dbReference type="GO" id="GO:0071555">
    <property type="term" value="P:cell wall organization"/>
    <property type="evidence" value="ECO:0007669"/>
    <property type="project" value="UniProtKB-UniRule"/>
</dbReference>
<dbReference type="Pfam" id="PF03734">
    <property type="entry name" value="YkuD"/>
    <property type="match status" value="1"/>
</dbReference>
<evidence type="ECO:0000256" key="5">
    <source>
        <dbReference type="ARBA" id="ARBA00023316"/>
    </source>
</evidence>
<dbReference type="STRING" id="857290.HMPREF9156_00308"/>
<feature type="transmembrane region" description="Helical" evidence="7">
    <location>
        <begin position="21"/>
        <end position="45"/>
    </location>
</feature>
<reference evidence="9 10" key="1">
    <citation type="submission" date="2012-01" db="EMBL/GenBank/DDBJ databases">
        <title>The Genome Sequence of Scardovia wiggsiae F0424.</title>
        <authorList>
            <consortium name="The Broad Institute Genome Sequencing Platform"/>
            <person name="Earl A."/>
            <person name="Ward D."/>
            <person name="Feldgarden M."/>
            <person name="Gevers D."/>
            <person name="Izard J."/>
            <person name="Ganesan A."/>
            <person name="Baranova O.V."/>
            <person name="Blanton J.M."/>
            <person name="Tanner A.C."/>
            <person name="Mathney J."/>
            <person name="Dewhirst F.E."/>
            <person name="Young S.K."/>
            <person name="Zeng Q."/>
            <person name="Gargeya S."/>
            <person name="Fitzgerald M."/>
            <person name="Haas B."/>
            <person name="Abouelleil A."/>
            <person name="Alvarado L."/>
            <person name="Arachchi H.M."/>
            <person name="Berlin A."/>
            <person name="Chapman S.B."/>
            <person name="Gearin G."/>
            <person name="Goldberg J."/>
            <person name="Griggs A."/>
            <person name="Gujja S."/>
            <person name="Hansen M."/>
            <person name="Heiman D."/>
            <person name="Howarth C."/>
            <person name="Larimer J."/>
            <person name="Lui A."/>
            <person name="MacDonald P.J.P."/>
            <person name="McCowen C."/>
            <person name="Montmayeur A."/>
            <person name="Murphy C."/>
            <person name="Neiman D."/>
            <person name="Pearson M."/>
            <person name="Priest M."/>
            <person name="Roberts A."/>
            <person name="Saif S."/>
            <person name="Shea T."/>
            <person name="Sisk P."/>
            <person name="Stolte C."/>
            <person name="Sykes S."/>
            <person name="Wortman J."/>
            <person name="Nusbaum C."/>
            <person name="Birren B."/>
        </authorList>
    </citation>
    <scope>NUCLEOTIDE SEQUENCE [LARGE SCALE GENOMIC DNA]</scope>
    <source>
        <strain evidence="9 10">F0424</strain>
    </source>
</reference>
<dbReference type="GO" id="GO:0016740">
    <property type="term" value="F:transferase activity"/>
    <property type="evidence" value="ECO:0007669"/>
    <property type="project" value="UniProtKB-KW"/>
</dbReference>
<feature type="active site" description="Nucleophile" evidence="6">
    <location>
        <position position="456"/>
    </location>
</feature>
<dbReference type="EMBL" id="AGZS01000001">
    <property type="protein sequence ID" value="EJD65544.1"/>
    <property type="molecule type" value="Genomic_DNA"/>
</dbReference>
<dbReference type="PANTHER" id="PTHR30582">
    <property type="entry name" value="L,D-TRANSPEPTIDASE"/>
    <property type="match status" value="1"/>
</dbReference>
<evidence type="ECO:0000256" key="6">
    <source>
        <dbReference type="PROSITE-ProRule" id="PRU01373"/>
    </source>
</evidence>
<keyword evidence="4 6" id="KW-0573">Peptidoglycan synthesis</keyword>
<keyword evidence="7" id="KW-0812">Transmembrane</keyword>
<dbReference type="GO" id="GO:0005576">
    <property type="term" value="C:extracellular region"/>
    <property type="evidence" value="ECO:0007669"/>
    <property type="project" value="TreeGrafter"/>
</dbReference>
<dbReference type="Gene3D" id="2.40.440.10">
    <property type="entry name" value="L,D-transpeptidase catalytic domain-like"/>
    <property type="match status" value="1"/>
</dbReference>
<dbReference type="GO" id="GO:0071972">
    <property type="term" value="F:peptidoglycan L,D-transpeptidase activity"/>
    <property type="evidence" value="ECO:0007669"/>
    <property type="project" value="TreeGrafter"/>
</dbReference>
<dbReference type="CDD" id="cd16913">
    <property type="entry name" value="YkuD_like"/>
    <property type="match status" value="1"/>
</dbReference>
<evidence type="ECO:0000256" key="1">
    <source>
        <dbReference type="ARBA" id="ARBA00004752"/>
    </source>
</evidence>
<dbReference type="PANTHER" id="PTHR30582:SF2">
    <property type="entry name" value="L,D-TRANSPEPTIDASE YCIB-RELATED"/>
    <property type="match status" value="1"/>
</dbReference>
<dbReference type="HOGENOM" id="CLU_029999_0_0_11"/>
<feature type="active site" description="Proton donor/acceptor" evidence="6">
    <location>
        <position position="437"/>
    </location>
</feature>
<dbReference type="AlphaFoldDB" id="J0X132"/>
<keyword evidence="7" id="KW-1133">Transmembrane helix</keyword>
<dbReference type="Proteomes" id="UP000006415">
    <property type="component" value="Unassembled WGS sequence"/>
</dbReference>
<evidence type="ECO:0000256" key="4">
    <source>
        <dbReference type="ARBA" id="ARBA00022984"/>
    </source>
</evidence>
<evidence type="ECO:0000313" key="9">
    <source>
        <dbReference type="EMBL" id="EJD65544.1"/>
    </source>
</evidence>
<proteinExistence type="predicted"/>
<dbReference type="GO" id="GO:0008360">
    <property type="term" value="P:regulation of cell shape"/>
    <property type="evidence" value="ECO:0007669"/>
    <property type="project" value="UniProtKB-UniRule"/>
</dbReference>
<evidence type="ECO:0000256" key="2">
    <source>
        <dbReference type="ARBA" id="ARBA00022679"/>
    </source>
</evidence>
<protein>
    <recommendedName>
        <fullName evidence="8">L,D-TPase catalytic domain-containing protein</fullName>
    </recommendedName>
</protein>
<name>J0X132_9BIFI</name>
<dbReference type="PROSITE" id="PS52029">
    <property type="entry name" value="LD_TPASE"/>
    <property type="match status" value="1"/>
</dbReference>